<name>A0A8J4Y2Y7_CHIOP</name>
<keyword evidence="3" id="KW-1185">Reference proteome</keyword>
<evidence type="ECO:0000313" key="2">
    <source>
        <dbReference type="EMBL" id="KAG0719647.1"/>
    </source>
</evidence>
<organism evidence="2 3">
    <name type="scientific">Chionoecetes opilio</name>
    <name type="common">Atlantic snow crab</name>
    <name type="synonym">Cancer opilio</name>
    <dbReference type="NCBI Taxonomy" id="41210"/>
    <lineage>
        <taxon>Eukaryota</taxon>
        <taxon>Metazoa</taxon>
        <taxon>Ecdysozoa</taxon>
        <taxon>Arthropoda</taxon>
        <taxon>Crustacea</taxon>
        <taxon>Multicrustacea</taxon>
        <taxon>Malacostraca</taxon>
        <taxon>Eumalacostraca</taxon>
        <taxon>Eucarida</taxon>
        <taxon>Decapoda</taxon>
        <taxon>Pleocyemata</taxon>
        <taxon>Brachyura</taxon>
        <taxon>Eubrachyura</taxon>
        <taxon>Majoidea</taxon>
        <taxon>Majidae</taxon>
        <taxon>Chionoecetes</taxon>
    </lineage>
</organism>
<reference evidence="2" key="1">
    <citation type="submission" date="2020-07" db="EMBL/GenBank/DDBJ databases">
        <title>The High-quality genome of the commercially important snow crab, Chionoecetes opilio.</title>
        <authorList>
            <person name="Jeong J.-H."/>
            <person name="Ryu S."/>
        </authorList>
    </citation>
    <scope>NUCLEOTIDE SEQUENCE</scope>
    <source>
        <strain evidence="2">MADBK_172401_WGS</strain>
        <tissue evidence="2">Digestive gland</tissue>
    </source>
</reference>
<evidence type="ECO:0000256" key="1">
    <source>
        <dbReference type="SAM" id="MobiDB-lite"/>
    </source>
</evidence>
<proteinExistence type="predicted"/>
<protein>
    <submittedName>
        <fullName evidence="2">Uncharacterized protein</fullName>
    </submittedName>
</protein>
<gene>
    <name evidence="2" type="ORF">GWK47_050060</name>
</gene>
<dbReference type="AlphaFoldDB" id="A0A8J4Y2Y7"/>
<evidence type="ECO:0000313" key="3">
    <source>
        <dbReference type="Proteomes" id="UP000770661"/>
    </source>
</evidence>
<feature type="region of interest" description="Disordered" evidence="1">
    <location>
        <begin position="1"/>
        <end position="23"/>
    </location>
</feature>
<sequence length="124" mass="14045">MVPENKGENPAPKVGQGGACFQGTEEPSGRWLYHSPVARVHVDQKAGLTGKKLNTLEILVKYCPQVYFKLYYDIKVHHRLEDGPKHILTQLRWVRSQPKKDPTAVTFKVRTGAWFATQNVSSSR</sequence>
<dbReference type="Proteomes" id="UP000770661">
    <property type="component" value="Unassembled WGS sequence"/>
</dbReference>
<dbReference type="EMBL" id="JACEEZ010014188">
    <property type="protein sequence ID" value="KAG0719647.1"/>
    <property type="molecule type" value="Genomic_DNA"/>
</dbReference>
<accession>A0A8J4Y2Y7</accession>
<comment type="caution">
    <text evidence="2">The sequence shown here is derived from an EMBL/GenBank/DDBJ whole genome shotgun (WGS) entry which is preliminary data.</text>
</comment>